<dbReference type="OrthoDB" id="3363652at2759"/>
<name>A0A0C9W4C6_SPHS4</name>
<dbReference type="EMBL" id="KN837104">
    <property type="protein sequence ID" value="KIJ47077.1"/>
    <property type="molecule type" value="Genomic_DNA"/>
</dbReference>
<feature type="non-terminal residue" evidence="1">
    <location>
        <position position="1"/>
    </location>
</feature>
<dbReference type="AlphaFoldDB" id="A0A0C9W4C6"/>
<dbReference type="HOGENOM" id="CLU_119163_1_0_1"/>
<organism evidence="1 2">
    <name type="scientific">Sphaerobolus stellatus (strain SS14)</name>
    <dbReference type="NCBI Taxonomy" id="990650"/>
    <lineage>
        <taxon>Eukaryota</taxon>
        <taxon>Fungi</taxon>
        <taxon>Dikarya</taxon>
        <taxon>Basidiomycota</taxon>
        <taxon>Agaricomycotina</taxon>
        <taxon>Agaricomycetes</taxon>
        <taxon>Phallomycetidae</taxon>
        <taxon>Geastrales</taxon>
        <taxon>Sphaerobolaceae</taxon>
        <taxon>Sphaerobolus</taxon>
    </lineage>
</organism>
<evidence type="ECO:0000313" key="1">
    <source>
        <dbReference type="EMBL" id="KIJ47077.1"/>
    </source>
</evidence>
<keyword evidence="2" id="KW-1185">Reference proteome</keyword>
<evidence type="ECO:0000313" key="2">
    <source>
        <dbReference type="Proteomes" id="UP000054279"/>
    </source>
</evidence>
<proteinExistence type="predicted"/>
<gene>
    <name evidence="1" type="ORF">M422DRAFT_164426</name>
</gene>
<accession>A0A0C9W4C6</accession>
<sequence>PFNPERVEQILKEVTIGDDLSEEQLSRVIDMIKEYANTFALTLSEVLPVDFVMHKLHINPSVPLPTKVHQKPLTTKQKPWFYGKIDGMEAAGIVVRVRADEVKCLAPTTLALKVYDNGGLTIEQLRTRANEECAKAGYQ</sequence>
<protein>
    <submittedName>
        <fullName evidence="1">Uncharacterized protein</fullName>
    </submittedName>
</protein>
<dbReference type="Proteomes" id="UP000054279">
    <property type="component" value="Unassembled WGS sequence"/>
</dbReference>
<reference evidence="1 2" key="1">
    <citation type="submission" date="2014-06" db="EMBL/GenBank/DDBJ databases">
        <title>Evolutionary Origins and Diversification of the Mycorrhizal Mutualists.</title>
        <authorList>
            <consortium name="DOE Joint Genome Institute"/>
            <consortium name="Mycorrhizal Genomics Consortium"/>
            <person name="Kohler A."/>
            <person name="Kuo A."/>
            <person name="Nagy L.G."/>
            <person name="Floudas D."/>
            <person name="Copeland A."/>
            <person name="Barry K.W."/>
            <person name="Cichocki N."/>
            <person name="Veneault-Fourrey C."/>
            <person name="LaButti K."/>
            <person name="Lindquist E.A."/>
            <person name="Lipzen A."/>
            <person name="Lundell T."/>
            <person name="Morin E."/>
            <person name="Murat C."/>
            <person name="Riley R."/>
            <person name="Ohm R."/>
            <person name="Sun H."/>
            <person name="Tunlid A."/>
            <person name="Henrissat B."/>
            <person name="Grigoriev I.V."/>
            <person name="Hibbett D.S."/>
            <person name="Martin F."/>
        </authorList>
    </citation>
    <scope>NUCLEOTIDE SEQUENCE [LARGE SCALE GENOMIC DNA]</scope>
    <source>
        <strain evidence="1 2">SS14</strain>
    </source>
</reference>